<feature type="transmembrane region" description="Helical" evidence="5">
    <location>
        <begin position="56"/>
        <end position="74"/>
    </location>
</feature>
<keyword evidence="5" id="KW-0812">Transmembrane</keyword>
<evidence type="ECO:0000313" key="7">
    <source>
        <dbReference type="Proteomes" id="UP000777438"/>
    </source>
</evidence>
<dbReference type="PANTHER" id="PTHR24322:SF736">
    <property type="entry name" value="RETINOL DEHYDROGENASE 10"/>
    <property type="match status" value="1"/>
</dbReference>
<dbReference type="InterPro" id="IPR036291">
    <property type="entry name" value="NAD(P)-bd_dom_sf"/>
</dbReference>
<comment type="similarity">
    <text evidence="1 4">Belongs to the short-chain dehydrogenases/reductases (SDR) family.</text>
</comment>
<name>A0A9P9AT83_9HYPO</name>
<dbReference type="Pfam" id="PF00106">
    <property type="entry name" value="adh_short"/>
    <property type="match status" value="1"/>
</dbReference>
<dbReference type="OrthoDB" id="10253736at2759"/>
<sequence>MSTSREGFTFDLVGRITWETLLNPVVIIPIVFGIHCGPFNGFTLTDWSPVLGRIRIILYVSGVCGIFLRVIDLFNRRYNNNWTKNSDWEWQKEIVVITGGSSGIGASLAQQLLSRNAHTKIVIIDYMPLTWEPAKMLHVHFYQCDLSDSSQIRTTCEIIRQEVGQPTVLINNAGICRGFTVCEGSYADVEVTIRTNLIAPFLLIKEFLPSMVQSNHGHIVNISSMSALLPPSKVADYAATKAGLIALHEALQLELKYAHKAPRVRLSLAIFSFIRTPLFDGETNQSQFWFPLLDVETVSETLAETLYGGYGKTIYMPGIMRYVAIMKGGPEWMWRVIREETRNLGVNFRGRQKLNPKTGGLTASEV</sequence>
<keyword evidence="2" id="KW-0521">NADP</keyword>
<dbReference type="EMBL" id="JAGPYM010000005">
    <property type="protein sequence ID" value="KAH6894650.1"/>
    <property type="molecule type" value="Genomic_DNA"/>
</dbReference>
<dbReference type="Gene3D" id="3.40.50.720">
    <property type="entry name" value="NAD(P)-binding Rossmann-like Domain"/>
    <property type="match status" value="1"/>
</dbReference>
<keyword evidence="5" id="KW-1133">Transmembrane helix</keyword>
<dbReference type="PRINTS" id="PR00080">
    <property type="entry name" value="SDRFAMILY"/>
</dbReference>
<protein>
    <submittedName>
        <fullName evidence="6">Uncharacterized protein</fullName>
    </submittedName>
</protein>
<evidence type="ECO:0000256" key="2">
    <source>
        <dbReference type="ARBA" id="ARBA00022857"/>
    </source>
</evidence>
<comment type="caution">
    <text evidence="6">The sequence shown here is derived from an EMBL/GenBank/DDBJ whole genome shotgun (WGS) entry which is preliminary data.</text>
</comment>
<feature type="transmembrane region" description="Helical" evidence="5">
    <location>
        <begin position="21"/>
        <end position="44"/>
    </location>
</feature>
<dbReference type="PANTHER" id="PTHR24322">
    <property type="entry name" value="PKSB"/>
    <property type="match status" value="1"/>
</dbReference>
<evidence type="ECO:0000313" key="6">
    <source>
        <dbReference type="EMBL" id="KAH6894650.1"/>
    </source>
</evidence>
<evidence type="ECO:0000256" key="1">
    <source>
        <dbReference type="ARBA" id="ARBA00006484"/>
    </source>
</evidence>
<evidence type="ECO:0000256" key="3">
    <source>
        <dbReference type="ARBA" id="ARBA00023002"/>
    </source>
</evidence>
<dbReference type="Proteomes" id="UP000777438">
    <property type="component" value="Unassembled WGS sequence"/>
</dbReference>
<dbReference type="PRINTS" id="PR00081">
    <property type="entry name" value="GDHRDH"/>
</dbReference>
<dbReference type="GO" id="GO:0016616">
    <property type="term" value="F:oxidoreductase activity, acting on the CH-OH group of donors, NAD or NADP as acceptor"/>
    <property type="evidence" value="ECO:0007669"/>
    <property type="project" value="TreeGrafter"/>
</dbReference>
<dbReference type="PROSITE" id="PS00061">
    <property type="entry name" value="ADH_SHORT"/>
    <property type="match status" value="1"/>
</dbReference>
<proteinExistence type="inferred from homology"/>
<keyword evidence="5" id="KW-0472">Membrane</keyword>
<gene>
    <name evidence="6" type="ORF">B0T10DRAFT_527372</name>
</gene>
<organism evidence="6 7">
    <name type="scientific">Thelonectria olida</name>
    <dbReference type="NCBI Taxonomy" id="1576542"/>
    <lineage>
        <taxon>Eukaryota</taxon>
        <taxon>Fungi</taxon>
        <taxon>Dikarya</taxon>
        <taxon>Ascomycota</taxon>
        <taxon>Pezizomycotina</taxon>
        <taxon>Sordariomycetes</taxon>
        <taxon>Hypocreomycetidae</taxon>
        <taxon>Hypocreales</taxon>
        <taxon>Nectriaceae</taxon>
        <taxon>Thelonectria</taxon>
    </lineage>
</organism>
<dbReference type="SUPFAM" id="SSF51735">
    <property type="entry name" value="NAD(P)-binding Rossmann-fold domains"/>
    <property type="match status" value="1"/>
</dbReference>
<keyword evidence="7" id="KW-1185">Reference proteome</keyword>
<evidence type="ECO:0000256" key="4">
    <source>
        <dbReference type="RuleBase" id="RU000363"/>
    </source>
</evidence>
<dbReference type="InterPro" id="IPR020904">
    <property type="entry name" value="Sc_DH/Rdtase_CS"/>
</dbReference>
<evidence type="ECO:0000256" key="5">
    <source>
        <dbReference type="SAM" id="Phobius"/>
    </source>
</evidence>
<reference evidence="6 7" key="1">
    <citation type="journal article" date="2021" name="Nat. Commun.">
        <title>Genetic determinants of endophytism in the Arabidopsis root mycobiome.</title>
        <authorList>
            <person name="Mesny F."/>
            <person name="Miyauchi S."/>
            <person name="Thiergart T."/>
            <person name="Pickel B."/>
            <person name="Atanasova L."/>
            <person name="Karlsson M."/>
            <person name="Huettel B."/>
            <person name="Barry K.W."/>
            <person name="Haridas S."/>
            <person name="Chen C."/>
            <person name="Bauer D."/>
            <person name="Andreopoulos W."/>
            <person name="Pangilinan J."/>
            <person name="LaButti K."/>
            <person name="Riley R."/>
            <person name="Lipzen A."/>
            <person name="Clum A."/>
            <person name="Drula E."/>
            <person name="Henrissat B."/>
            <person name="Kohler A."/>
            <person name="Grigoriev I.V."/>
            <person name="Martin F.M."/>
            <person name="Hacquard S."/>
        </authorList>
    </citation>
    <scope>NUCLEOTIDE SEQUENCE [LARGE SCALE GENOMIC DNA]</scope>
    <source>
        <strain evidence="6 7">MPI-CAGE-CH-0241</strain>
    </source>
</reference>
<dbReference type="AlphaFoldDB" id="A0A9P9AT83"/>
<accession>A0A9P9AT83</accession>
<keyword evidence="3" id="KW-0560">Oxidoreductase</keyword>
<dbReference type="InterPro" id="IPR002347">
    <property type="entry name" value="SDR_fam"/>
</dbReference>